<protein>
    <submittedName>
        <fullName evidence="4">Uncharacterized protein</fullName>
    </submittedName>
</protein>
<evidence type="ECO:0000256" key="2">
    <source>
        <dbReference type="RuleBase" id="RU363072"/>
    </source>
</evidence>
<dbReference type="InterPro" id="IPR038673">
    <property type="entry name" value="OprB_sf"/>
</dbReference>
<dbReference type="AlphaFoldDB" id="A0A2K2G2K7"/>
<dbReference type="GO" id="GO:0008643">
    <property type="term" value="P:carbohydrate transport"/>
    <property type="evidence" value="ECO:0007669"/>
    <property type="project" value="InterPro"/>
</dbReference>
<dbReference type="GO" id="GO:0016020">
    <property type="term" value="C:membrane"/>
    <property type="evidence" value="ECO:0007669"/>
    <property type="project" value="InterPro"/>
</dbReference>
<keyword evidence="5" id="KW-1185">Reference proteome</keyword>
<comment type="caution">
    <text evidence="4">The sequence shown here is derived from an EMBL/GenBank/DDBJ whole genome shotgun (WGS) entry which is preliminary data.</text>
</comment>
<dbReference type="Proteomes" id="UP000236327">
    <property type="component" value="Unassembled WGS sequence"/>
</dbReference>
<dbReference type="Gene3D" id="2.40.160.180">
    <property type="entry name" value="Carbohydrate-selective porin OprB"/>
    <property type="match status" value="1"/>
</dbReference>
<dbReference type="GO" id="GO:0015288">
    <property type="term" value="F:porin activity"/>
    <property type="evidence" value="ECO:0007669"/>
    <property type="project" value="InterPro"/>
</dbReference>
<accession>A0A2K2G2K7</accession>
<name>A0A2K2G2K7_9SPHN</name>
<proteinExistence type="inferred from homology"/>
<feature type="signal peptide" evidence="2">
    <location>
        <begin position="1"/>
        <end position="36"/>
    </location>
</feature>
<keyword evidence="2" id="KW-0732">Signal</keyword>
<dbReference type="Pfam" id="PF04966">
    <property type="entry name" value="OprB"/>
    <property type="match status" value="1"/>
</dbReference>
<dbReference type="EMBL" id="LYMM01000028">
    <property type="protein sequence ID" value="PNU05261.1"/>
    <property type="molecule type" value="Genomic_DNA"/>
</dbReference>
<evidence type="ECO:0000256" key="1">
    <source>
        <dbReference type="ARBA" id="ARBA00008769"/>
    </source>
</evidence>
<reference evidence="4 5" key="1">
    <citation type="submission" date="2016-05" db="EMBL/GenBank/DDBJ databases">
        <title>Complete genome sequence of Novosphingobium guangzhouense SA925(T).</title>
        <authorList>
            <person name="Sha S."/>
        </authorList>
    </citation>
    <scope>NUCLEOTIDE SEQUENCE [LARGE SCALE GENOMIC DNA]</scope>
    <source>
        <strain evidence="4 5">SA925</strain>
    </source>
</reference>
<gene>
    <name evidence="4" type="ORF">A8V01_17800</name>
</gene>
<feature type="region of interest" description="Disordered" evidence="3">
    <location>
        <begin position="85"/>
        <end position="127"/>
    </location>
</feature>
<dbReference type="PANTHER" id="PTHR37944:SF1">
    <property type="entry name" value="PORIN B"/>
    <property type="match status" value="1"/>
</dbReference>
<feature type="chain" id="PRO_5014206863" evidence="2">
    <location>
        <begin position="37"/>
        <end position="570"/>
    </location>
</feature>
<dbReference type="RefSeq" id="WP_036526757.1">
    <property type="nucleotide sequence ID" value="NZ_LYMM01000028.1"/>
</dbReference>
<comment type="similarity">
    <text evidence="1 2">Belongs to the OprB family.</text>
</comment>
<dbReference type="PANTHER" id="PTHR37944">
    <property type="entry name" value="PORIN B"/>
    <property type="match status" value="1"/>
</dbReference>
<dbReference type="InterPro" id="IPR007049">
    <property type="entry name" value="Carb-sel_porin_OprB"/>
</dbReference>
<evidence type="ECO:0000313" key="5">
    <source>
        <dbReference type="Proteomes" id="UP000236327"/>
    </source>
</evidence>
<evidence type="ECO:0000313" key="4">
    <source>
        <dbReference type="EMBL" id="PNU05261.1"/>
    </source>
</evidence>
<sequence length="570" mass="62421">MQKFPRPFSHSRASLPMLTTLSATLISCASPVMAHAEDSVLQASGSQDGAPLEREIVSPLTSTKFLSAASPHETASVVTAVSVGANAAPTPSDDDDAEGDHDTPATDTAPLMPDTAEGLRRNIGGSSLRPLTDSEAISWMLPSELDSLRRTDIPDAYYVPTTVGGHLITPLDRFRASLKQKGLTFSLSYKAEAMDNLDGGVERGADYVHELTLQMHFDLDKLVGLRGWTLHALVMNRVGHQVSTDRLGERYINLMEVYGLTGGVAAHLVDFYLQKTMLDGRLDVAVGRMSLTHVFATSPLLCSFMVTCSAPVILKRAPGFAVYPKATMGGRVRLRPTRDTSVQLGVYQVTPLASNPSGWAWGSERTTGVMLPIEFTWQPFLTDKKLPGHYVFGYARDTSRYADLMTTGAANAIKRDSTPPSAPMNMYWFEGDQMIYRKGGSDQMSGGYLMFGYVHNTPRVAALSDQYYAGFSFNGVVPHRDTDRFGVLWSWYHVSDRLRLNQMYLIDSGQSLGASVLAPQTSSHVIEAYYSIDVMPGLQLQPEFDYMIRPGETTKTPDATLLGMKIIANF</sequence>
<dbReference type="PROSITE" id="PS51257">
    <property type="entry name" value="PROKAR_LIPOPROTEIN"/>
    <property type="match status" value="1"/>
</dbReference>
<evidence type="ECO:0000256" key="3">
    <source>
        <dbReference type="SAM" id="MobiDB-lite"/>
    </source>
</evidence>
<dbReference type="InterPro" id="IPR052932">
    <property type="entry name" value="OprB_Porin"/>
</dbReference>
<organism evidence="4 5">
    <name type="scientific">Novosphingobium guangzhouense</name>
    <dbReference type="NCBI Taxonomy" id="1850347"/>
    <lineage>
        <taxon>Bacteria</taxon>
        <taxon>Pseudomonadati</taxon>
        <taxon>Pseudomonadota</taxon>
        <taxon>Alphaproteobacteria</taxon>
        <taxon>Sphingomonadales</taxon>
        <taxon>Sphingomonadaceae</taxon>
        <taxon>Novosphingobium</taxon>
    </lineage>
</organism>